<dbReference type="AlphaFoldDB" id="A0A3R7HWW1"/>
<accession>A0A3R7HWW1</accession>
<dbReference type="PROSITE" id="PS51186">
    <property type="entry name" value="GNAT"/>
    <property type="match status" value="1"/>
</dbReference>
<organism evidence="2 3">
    <name type="scientific">Streptomyces xinghaiensis</name>
    <dbReference type="NCBI Taxonomy" id="1038928"/>
    <lineage>
        <taxon>Bacteria</taxon>
        <taxon>Bacillati</taxon>
        <taxon>Actinomycetota</taxon>
        <taxon>Actinomycetes</taxon>
        <taxon>Kitasatosporales</taxon>
        <taxon>Streptomycetaceae</taxon>
        <taxon>Streptomyces</taxon>
    </lineage>
</organism>
<dbReference type="InterPro" id="IPR016181">
    <property type="entry name" value="Acyl_CoA_acyltransferase"/>
</dbReference>
<evidence type="ECO:0000313" key="3">
    <source>
        <dbReference type="Proteomes" id="UP000028058"/>
    </source>
</evidence>
<reference evidence="2 3" key="1">
    <citation type="journal article" date="2014" name="Genome Announc.">
        <title>Draft Genome Sequence of Streptomyces fradiae ATCC 19609, a Strain Highly Sensitive to Antibiotics.</title>
        <authorList>
            <person name="Bekker O.B."/>
            <person name="Klimina K.M."/>
            <person name="Vatlin A.A."/>
            <person name="Zakharevich N.V."/>
            <person name="Kasianov A.S."/>
            <person name="Danilenko V.N."/>
        </authorList>
    </citation>
    <scope>NUCLEOTIDE SEQUENCE [LARGE SCALE GENOMIC DNA]</scope>
    <source>
        <strain evidence="2 3">ATCC 19609</strain>
    </source>
</reference>
<gene>
    <name evidence="2" type="ORF">SFRA_024270</name>
</gene>
<dbReference type="Gene3D" id="3.40.630.30">
    <property type="match status" value="1"/>
</dbReference>
<dbReference type="Proteomes" id="UP000028058">
    <property type="component" value="Unassembled WGS sequence"/>
</dbReference>
<keyword evidence="3" id="KW-1185">Reference proteome</keyword>
<dbReference type="SUPFAM" id="SSF55729">
    <property type="entry name" value="Acyl-CoA N-acyltransferases (Nat)"/>
    <property type="match status" value="1"/>
</dbReference>
<protein>
    <submittedName>
        <fullName evidence="2">GNAT family N-acetyltransferase</fullName>
    </submittedName>
</protein>
<evidence type="ECO:0000313" key="2">
    <source>
        <dbReference type="EMBL" id="RKM92518.1"/>
    </source>
</evidence>
<dbReference type="EMBL" id="JNAD02000013">
    <property type="protein sequence ID" value="RKM92518.1"/>
    <property type="molecule type" value="Genomic_DNA"/>
</dbReference>
<name>A0A3R7HWW1_9ACTN</name>
<dbReference type="OrthoDB" id="4536199at2"/>
<dbReference type="RefSeq" id="WP_043469265.1">
    <property type="nucleotide sequence ID" value="NZ_JNAD02000013.1"/>
</dbReference>
<feature type="domain" description="N-acetyltransferase" evidence="1">
    <location>
        <begin position="5"/>
        <end position="178"/>
    </location>
</feature>
<dbReference type="GO" id="GO:0016747">
    <property type="term" value="F:acyltransferase activity, transferring groups other than amino-acyl groups"/>
    <property type="evidence" value="ECO:0007669"/>
    <property type="project" value="InterPro"/>
</dbReference>
<sequence>MTKLLTLSTYTRDHLEQIRPTLLDVYAVVYTEEIASDPFFSMESFEKRLAGHTSWPGWTCVVGEVDGEPVGYAYGATVPPGGWWHSLRTDVDPALTHEDGARSFGLFEIMVRAPWRGRGIAQGIHDELVNSRPEERAVLLVDSTHPRVRARYEEWGYSKAAQMQPALDSPLYDAMIRDLRADPQ</sequence>
<proteinExistence type="predicted"/>
<dbReference type="InterPro" id="IPR000182">
    <property type="entry name" value="GNAT_dom"/>
</dbReference>
<dbReference type="Pfam" id="PF00583">
    <property type="entry name" value="Acetyltransf_1"/>
    <property type="match status" value="1"/>
</dbReference>
<comment type="caution">
    <text evidence="2">The sequence shown here is derived from an EMBL/GenBank/DDBJ whole genome shotgun (WGS) entry which is preliminary data.</text>
</comment>
<evidence type="ECO:0000259" key="1">
    <source>
        <dbReference type="PROSITE" id="PS51186"/>
    </source>
</evidence>